<dbReference type="InterPro" id="IPR004089">
    <property type="entry name" value="MCPsignal_dom"/>
</dbReference>
<name>A0ABQ2G888_9DEIO</name>
<keyword evidence="5" id="KW-1133">Transmembrane helix</keyword>
<evidence type="ECO:0000256" key="2">
    <source>
        <dbReference type="ARBA" id="ARBA00029447"/>
    </source>
</evidence>
<dbReference type="RefSeq" id="WP_188970862.1">
    <property type="nucleotide sequence ID" value="NZ_BMOL01000006.1"/>
</dbReference>
<keyword evidence="5" id="KW-0472">Membrane</keyword>
<dbReference type="Pfam" id="PF00672">
    <property type="entry name" value="HAMP"/>
    <property type="match status" value="1"/>
</dbReference>
<feature type="domain" description="Methyl-accepting transducer" evidence="6">
    <location>
        <begin position="478"/>
        <end position="714"/>
    </location>
</feature>
<dbReference type="EMBL" id="BMOL01000006">
    <property type="protein sequence ID" value="GGL79630.1"/>
    <property type="molecule type" value="Genomic_DNA"/>
</dbReference>
<feature type="domain" description="HAMP" evidence="7">
    <location>
        <begin position="360"/>
        <end position="412"/>
    </location>
</feature>
<reference evidence="9" key="1">
    <citation type="journal article" date="2019" name="Int. J. Syst. Evol. Microbiol.">
        <title>The Global Catalogue of Microorganisms (GCM) 10K type strain sequencing project: providing services to taxonomists for standard genome sequencing and annotation.</title>
        <authorList>
            <consortium name="The Broad Institute Genomics Platform"/>
            <consortium name="The Broad Institute Genome Sequencing Center for Infectious Disease"/>
            <person name="Wu L."/>
            <person name="Ma J."/>
        </authorList>
    </citation>
    <scope>NUCLEOTIDE SEQUENCE [LARGE SCALE GENOMIC DNA]</scope>
    <source>
        <strain evidence="9">JCM 15442</strain>
    </source>
</reference>
<evidence type="ECO:0000256" key="3">
    <source>
        <dbReference type="PROSITE-ProRule" id="PRU00284"/>
    </source>
</evidence>
<evidence type="ECO:0000313" key="8">
    <source>
        <dbReference type="EMBL" id="GGL79630.1"/>
    </source>
</evidence>
<accession>A0ABQ2G888</accession>
<dbReference type="Gene3D" id="1.10.287.950">
    <property type="entry name" value="Methyl-accepting chemotaxis protein"/>
    <property type="match status" value="1"/>
</dbReference>
<keyword evidence="1 3" id="KW-0807">Transducer</keyword>
<dbReference type="PROSITE" id="PS50111">
    <property type="entry name" value="CHEMOTAXIS_TRANSDUC_2"/>
    <property type="match status" value="1"/>
</dbReference>
<feature type="compositionally biased region" description="Low complexity" evidence="4">
    <location>
        <begin position="1"/>
        <end position="10"/>
    </location>
</feature>
<keyword evidence="5" id="KW-0812">Transmembrane</keyword>
<gene>
    <name evidence="8" type="ORF">GCM10010840_16880</name>
</gene>
<dbReference type="PROSITE" id="PS50885">
    <property type="entry name" value="HAMP"/>
    <property type="match status" value="2"/>
</dbReference>
<dbReference type="SMART" id="SM00304">
    <property type="entry name" value="HAMP"/>
    <property type="match status" value="2"/>
</dbReference>
<feature type="transmembrane region" description="Helical" evidence="5">
    <location>
        <begin position="338"/>
        <end position="359"/>
    </location>
</feature>
<organism evidence="8 9">
    <name type="scientific">Deinococcus aerolatus</name>
    <dbReference type="NCBI Taxonomy" id="522487"/>
    <lineage>
        <taxon>Bacteria</taxon>
        <taxon>Thermotogati</taxon>
        <taxon>Deinococcota</taxon>
        <taxon>Deinococci</taxon>
        <taxon>Deinococcales</taxon>
        <taxon>Deinococcaceae</taxon>
        <taxon>Deinococcus</taxon>
    </lineage>
</organism>
<evidence type="ECO:0000256" key="1">
    <source>
        <dbReference type="ARBA" id="ARBA00023224"/>
    </source>
</evidence>
<sequence>MSQNARLDPTLTPPPARTAAKTRPSPSRAGRDLLGRISVGQKLALTAGLFALPITALLFLTASGRQQDIRFTERELSGARQIEAYGQFQSAIAEYVGASVVSNKTAAAAAAATAGQALETLKRDTAARGLTVSQSAFTDLGEEWAQLRDADAGPQGTFAVSDFNTFTSESLLPRLETLLTESNLVLDPTASSYFAVQSALVYLPEVRARLSTLALLAEAINRMEDQSALLSILLPQYRDAAIRAGVALDAAFGAADRAAAQDPSLKGTLGQAMAGLSDVRLLLSGSAGRDNMNLASERLDPKDIENAARLVSAAIGTGAQEVKRLLGARAGVERRSMFLELLVAGLITLFAALVLLAVARAITGPLRRLTESARALEQGNLNVDVPITSRDELGLVGQAFNAATATLRVNRDRTEQEAMDARRLQSNVSAFLDVTMKIADGDLTARGRVSEDVLGNVVDSINLMTAELADVLGDVQRASASVTGGSQAMLSSTEQIRQGTLITTQETQRVTTQALAMATAIRQMAAIAQASADSAQRALIASETGQQAVSGTLQGMEAIRESSRSVSDRVQSLTSRSEQIEDIVDSISHVASQVNLLSLHASIEAAGAGEGGKRFAVVAEEIRELADLSTEATARIATLIDGIQGDVRGVALEMQSNNAHVERGYVVAGQAGEALREIGELAGVTAHFAQNISDAAREQVQEVQNMSGAVGQIAAVAQQSQQSAEEGRDVAEQLRALADRLGSSLTRFRLPG</sequence>
<keyword evidence="9" id="KW-1185">Reference proteome</keyword>
<comment type="similarity">
    <text evidence="2">Belongs to the methyl-accepting chemotaxis (MCP) protein family.</text>
</comment>
<evidence type="ECO:0000259" key="7">
    <source>
        <dbReference type="PROSITE" id="PS50885"/>
    </source>
</evidence>
<feature type="domain" description="HAMP" evidence="7">
    <location>
        <begin position="422"/>
        <end position="473"/>
    </location>
</feature>
<dbReference type="SMART" id="SM00283">
    <property type="entry name" value="MA"/>
    <property type="match status" value="1"/>
</dbReference>
<evidence type="ECO:0000256" key="4">
    <source>
        <dbReference type="SAM" id="MobiDB-lite"/>
    </source>
</evidence>
<evidence type="ECO:0000313" key="9">
    <source>
        <dbReference type="Proteomes" id="UP000639973"/>
    </source>
</evidence>
<dbReference type="SUPFAM" id="SSF58104">
    <property type="entry name" value="Methyl-accepting chemotaxis protein (MCP) signaling domain"/>
    <property type="match status" value="1"/>
</dbReference>
<protein>
    <submittedName>
        <fullName evidence="8">Methyl-accepting chemotaxis protein</fullName>
    </submittedName>
</protein>
<feature type="transmembrane region" description="Helical" evidence="5">
    <location>
        <begin position="43"/>
        <end position="62"/>
    </location>
</feature>
<feature type="region of interest" description="Disordered" evidence="4">
    <location>
        <begin position="1"/>
        <end position="31"/>
    </location>
</feature>
<dbReference type="PANTHER" id="PTHR32089">
    <property type="entry name" value="METHYL-ACCEPTING CHEMOTAXIS PROTEIN MCPB"/>
    <property type="match status" value="1"/>
</dbReference>
<dbReference type="Proteomes" id="UP000639973">
    <property type="component" value="Unassembled WGS sequence"/>
</dbReference>
<dbReference type="PANTHER" id="PTHR32089:SF114">
    <property type="entry name" value="METHYL-ACCEPTING CHEMOTAXIS PROTEIN MCPB"/>
    <property type="match status" value="1"/>
</dbReference>
<evidence type="ECO:0000259" key="6">
    <source>
        <dbReference type="PROSITE" id="PS50111"/>
    </source>
</evidence>
<comment type="caution">
    <text evidence="8">The sequence shown here is derived from an EMBL/GenBank/DDBJ whole genome shotgun (WGS) entry which is preliminary data.</text>
</comment>
<evidence type="ECO:0000256" key="5">
    <source>
        <dbReference type="SAM" id="Phobius"/>
    </source>
</evidence>
<dbReference type="Gene3D" id="6.10.340.10">
    <property type="match status" value="1"/>
</dbReference>
<feature type="compositionally biased region" description="Low complexity" evidence="4">
    <location>
        <begin position="17"/>
        <end position="26"/>
    </location>
</feature>
<dbReference type="CDD" id="cd06225">
    <property type="entry name" value="HAMP"/>
    <property type="match status" value="1"/>
</dbReference>
<dbReference type="InterPro" id="IPR003660">
    <property type="entry name" value="HAMP_dom"/>
</dbReference>
<dbReference type="Pfam" id="PF00015">
    <property type="entry name" value="MCPsignal"/>
    <property type="match status" value="1"/>
</dbReference>
<proteinExistence type="inferred from homology"/>